<reference evidence="4 5" key="1">
    <citation type="journal article" date="2015" name="Nature">
        <title>rRNA introns, odd ribosomes, and small enigmatic genomes across a large radiation of phyla.</title>
        <authorList>
            <person name="Brown C.T."/>
            <person name="Hug L.A."/>
            <person name="Thomas B.C."/>
            <person name="Sharon I."/>
            <person name="Castelle C.J."/>
            <person name="Singh A."/>
            <person name="Wilkins M.J."/>
            <person name="Williams K.H."/>
            <person name="Banfield J.F."/>
        </authorList>
    </citation>
    <scope>NUCLEOTIDE SEQUENCE [LARGE SCALE GENOMIC DNA]</scope>
</reference>
<dbReference type="EMBL" id="LCLA01000007">
    <property type="protein sequence ID" value="KKU10614.1"/>
    <property type="molecule type" value="Genomic_DNA"/>
</dbReference>
<evidence type="ECO:0000256" key="2">
    <source>
        <dbReference type="ARBA" id="ARBA00022695"/>
    </source>
</evidence>
<comment type="caution">
    <text evidence="4">The sequence shown here is derived from an EMBL/GenBank/DDBJ whole genome shotgun (WGS) entry which is preliminary data.</text>
</comment>
<dbReference type="GO" id="GO:0016779">
    <property type="term" value="F:nucleotidyltransferase activity"/>
    <property type="evidence" value="ECO:0007669"/>
    <property type="project" value="UniProtKB-KW"/>
</dbReference>
<dbReference type="Gene3D" id="3.40.50.620">
    <property type="entry name" value="HUPs"/>
    <property type="match status" value="1"/>
</dbReference>
<protein>
    <submittedName>
        <fullName evidence="4">Glycerol-3-phosphate cytidyltransferase TagD</fullName>
    </submittedName>
</protein>
<accession>A0A0G1MR22</accession>
<proteinExistence type="predicted"/>
<gene>
    <name evidence="4" type="ORF">UX13_C0007G0013</name>
</gene>
<evidence type="ECO:0000313" key="4">
    <source>
        <dbReference type="EMBL" id="KKU10614.1"/>
    </source>
</evidence>
<dbReference type="InterPro" id="IPR050385">
    <property type="entry name" value="Archaeal_FAD_synthase"/>
</dbReference>
<dbReference type="Proteomes" id="UP000034329">
    <property type="component" value="Unassembled WGS sequence"/>
</dbReference>
<evidence type="ECO:0000256" key="1">
    <source>
        <dbReference type="ARBA" id="ARBA00022679"/>
    </source>
</evidence>
<evidence type="ECO:0000259" key="3">
    <source>
        <dbReference type="Pfam" id="PF01467"/>
    </source>
</evidence>
<feature type="domain" description="Cytidyltransferase-like" evidence="3">
    <location>
        <begin position="12"/>
        <end position="111"/>
    </location>
</feature>
<dbReference type="AlphaFoldDB" id="A0A0G1MR22"/>
<evidence type="ECO:0000313" key="5">
    <source>
        <dbReference type="Proteomes" id="UP000034329"/>
    </source>
</evidence>
<organism evidence="4 5">
    <name type="scientific">Candidatus Woesebacteria bacterium GW2011_GWB1_45_5</name>
    <dbReference type="NCBI Taxonomy" id="1618581"/>
    <lineage>
        <taxon>Bacteria</taxon>
        <taxon>Candidatus Woeseibacteriota</taxon>
    </lineage>
</organism>
<name>A0A0G1MR22_9BACT</name>
<dbReference type="PANTHER" id="PTHR43793">
    <property type="entry name" value="FAD SYNTHASE"/>
    <property type="match status" value="1"/>
</dbReference>
<dbReference type="InterPro" id="IPR004821">
    <property type="entry name" value="Cyt_trans-like"/>
</dbReference>
<dbReference type="Pfam" id="PF01467">
    <property type="entry name" value="CTP_transf_like"/>
    <property type="match status" value="1"/>
</dbReference>
<dbReference type="NCBIfam" id="TIGR00125">
    <property type="entry name" value="cyt_tran_rel"/>
    <property type="match status" value="1"/>
</dbReference>
<keyword evidence="2" id="KW-0548">Nucleotidyltransferase</keyword>
<sequence length="145" mass="16158">MVAQGNMKKKVLVGGCFDILHYGHIHFLRKAKRLGSHLTVALESDANIKRLKGKGRPIHPQSQRRQMLESLIFVDKVIALPDRMKDEDYAKLVMKLKPNIVAVTKGDPILKKKKAHAAHVGAEVIEIPKIRVSSTTQIAKLLGLD</sequence>
<dbReference type="InterPro" id="IPR014729">
    <property type="entry name" value="Rossmann-like_a/b/a_fold"/>
</dbReference>
<keyword evidence="1 4" id="KW-0808">Transferase</keyword>
<dbReference type="SUPFAM" id="SSF52374">
    <property type="entry name" value="Nucleotidylyl transferase"/>
    <property type="match status" value="1"/>
</dbReference>
<dbReference type="PANTHER" id="PTHR43793:SF1">
    <property type="entry name" value="FAD SYNTHASE"/>
    <property type="match status" value="1"/>
</dbReference>